<proteinExistence type="inferred from homology"/>
<sequence length="320" mass="36184">MPAPISGAPSGAILTDSHLKSVLETCTQTREQCMKLIDKVQASAVAQGQETNLENQANISQEQKALHSDLGQLRGLNRNAILQVRNTKQETSEARQEIDRLHLQLQNLYYEERHLKGEIATCENYDHKYQQLPLIPVDQFLQKQSEHSPQYNDEKALMFARINDELQEREALEKQRQGLLTRKQILIAENKKRKEDLANLDQDLEKFIDAAKPIQKIFEKHLAAARDKGRRDDLGSSDIDIPGMVPQVAFYHSAIGELLVELSARVIQQDIHSAKLGLDLVEAFLDRVVIPDVDLEWGKATGGACTLCFGRLDRIICFGR</sequence>
<accession>A0AA43QRV1</accession>
<name>A0AA43QRV1_9LECA</name>
<comment type="caution">
    <text evidence="5">The sequence shown here is derived from an EMBL/GenBank/DDBJ whole genome shotgun (WGS) entry which is preliminary data.</text>
</comment>
<dbReference type="GO" id="GO:0006406">
    <property type="term" value="P:mRNA export from nucleus"/>
    <property type="evidence" value="ECO:0007669"/>
    <property type="project" value="TreeGrafter"/>
</dbReference>
<dbReference type="PANTHER" id="PTHR13375">
    <property type="entry name" value="FMS INTERACTING PROTEIN"/>
    <property type="match status" value="1"/>
</dbReference>
<evidence type="ECO:0000256" key="2">
    <source>
        <dbReference type="ARBA" id="ARBA00008044"/>
    </source>
</evidence>
<feature type="coiled-coil region" evidence="4">
    <location>
        <begin position="77"/>
        <end position="104"/>
    </location>
</feature>
<dbReference type="EMBL" id="JAPUFD010000013">
    <property type="protein sequence ID" value="MDI1491017.1"/>
    <property type="molecule type" value="Genomic_DNA"/>
</dbReference>
<evidence type="ECO:0000256" key="1">
    <source>
        <dbReference type="ARBA" id="ARBA00004123"/>
    </source>
</evidence>
<dbReference type="PANTHER" id="PTHR13375:SF3">
    <property type="entry name" value="THO COMPLEX SUBUNIT 5 HOMOLOG"/>
    <property type="match status" value="1"/>
</dbReference>
<keyword evidence="6" id="KW-1185">Reference proteome</keyword>
<gene>
    <name evidence="5" type="ORF">OHK93_002222</name>
</gene>
<comment type="similarity">
    <text evidence="2">Belongs to the THOC5 family.</text>
</comment>
<dbReference type="GO" id="GO:0003729">
    <property type="term" value="F:mRNA binding"/>
    <property type="evidence" value="ECO:0007669"/>
    <property type="project" value="TreeGrafter"/>
</dbReference>
<protein>
    <submittedName>
        <fullName evidence="5">Uncharacterized protein</fullName>
    </submittedName>
</protein>
<evidence type="ECO:0000256" key="4">
    <source>
        <dbReference type="SAM" id="Coils"/>
    </source>
</evidence>
<dbReference type="AlphaFoldDB" id="A0AA43QRV1"/>
<reference evidence="5" key="1">
    <citation type="journal article" date="2023" name="Genome Biol. Evol.">
        <title>First Whole Genome Sequence and Flow Cytometry Genome Size Data for the Lichen-Forming Fungus Ramalina farinacea (Ascomycota).</title>
        <authorList>
            <person name="Llewellyn T."/>
            <person name="Mian S."/>
            <person name="Hill R."/>
            <person name="Leitch I.J."/>
            <person name="Gaya E."/>
        </authorList>
    </citation>
    <scope>NUCLEOTIDE SEQUENCE</scope>
    <source>
        <strain evidence="5">LIQ254RAFAR</strain>
    </source>
</reference>
<dbReference type="Proteomes" id="UP001161017">
    <property type="component" value="Unassembled WGS sequence"/>
</dbReference>
<evidence type="ECO:0000313" key="6">
    <source>
        <dbReference type="Proteomes" id="UP001161017"/>
    </source>
</evidence>
<feature type="coiled-coil region" evidence="4">
    <location>
        <begin position="162"/>
        <end position="189"/>
    </location>
</feature>
<evidence type="ECO:0000256" key="3">
    <source>
        <dbReference type="ARBA" id="ARBA00023242"/>
    </source>
</evidence>
<dbReference type="GO" id="GO:0000445">
    <property type="term" value="C:THO complex part of transcription export complex"/>
    <property type="evidence" value="ECO:0007669"/>
    <property type="project" value="TreeGrafter"/>
</dbReference>
<dbReference type="Pfam" id="PF09766">
    <property type="entry name" value="FmiP_Thoc5"/>
    <property type="match status" value="1"/>
</dbReference>
<keyword evidence="3" id="KW-0539">Nucleus</keyword>
<organism evidence="5 6">
    <name type="scientific">Ramalina farinacea</name>
    <dbReference type="NCBI Taxonomy" id="258253"/>
    <lineage>
        <taxon>Eukaryota</taxon>
        <taxon>Fungi</taxon>
        <taxon>Dikarya</taxon>
        <taxon>Ascomycota</taxon>
        <taxon>Pezizomycotina</taxon>
        <taxon>Lecanoromycetes</taxon>
        <taxon>OSLEUM clade</taxon>
        <taxon>Lecanoromycetidae</taxon>
        <taxon>Lecanorales</taxon>
        <taxon>Lecanorineae</taxon>
        <taxon>Ramalinaceae</taxon>
        <taxon>Ramalina</taxon>
    </lineage>
</organism>
<dbReference type="InterPro" id="IPR019163">
    <property type="entry name" value="THO_Thoc5"/>
</dbReference>
<comment type="subcellular location">
    <subcellularLocation>
        <location evidence="1">Nucleus</location>
    </subcellularLocation>
</comment>
<evidence type="ECO:0000313" key="5">
    <source>
        <dbReference type="EMBL" id="MDI1491017.1"/>
    </source>
</evidence>
<keyword evidence="4" id="KW-0175">Coiled coil</keyword>